<dbReference type="EMBL" id="CAJHUC010000962">
    <property type="protein sequence ID" value="CAD7699159.1"/>
    <property type="molecule type" value="Genomic_DNA"/>
</dbReference>
<dbReference type="Proteomes" id="UP000708148">
    <property type="component" value="Unassembled WGS sequence"/>
</dbReference>
<dbReference type="GO" id="GO:0006284">
    <property type="term" value="P:base-excision repair"/>
    <property type="evidence" value="ECO:0007669"/>
    <property type="project" value="InterPro"/>
</dbReference>
<dbReference type="GO" id="GO:0008534">
    <property type="term" value="F:oxidized purine nucleobase lesion DNA N-glycosylase activity"/>
    <property type="evidence" value="ECO:0007669"/>
    <property type="project" value="UniProtKB-EC"/>
</dbReference>
<dbReference type="Gene3D" id="1.10.8.50">
    <property type="match status" value="1"/>
</dbReference>
<feature type="compositionally biased region" description="Basic residues" evidence="10">
    <location>
        <begin position="416"/>
        <end position="428"/>
    </location>
</feature>
<proteinExistence type="inferred from homology"/>
<keyword evidence="13" id="KW-1185">Reference proteome</keyword>
<evidence type="ECO:0000256" key="10">
    <source>
        <dbReference type="SAM" id="MobiDB-lite"/>
    </source>
</evidence>
<evidence type="ECO:0000256" key="6">
    <source>
        <dbReference type="ARBA" id="ARBA00023204"/>
    </source>
</evidence>
<keyword evidence="9" id="KW-0326">Glycosidase</keyword>
<dbReference type="SUPFAM" id="SSF81624">
    <property type="entry name" value="N-terminal domain of MutM-like DNA repair proteins"/>
    <property type="match status" value="1"/>
</dbReference>
<dbReference type="SUPFAM" id="SSF46946">
    <property type="entry name" value="S13-like H2TH domain"/>
    <property type="match status" value="1"/>
</dbReference>
<dbReference type="OrthoDB" id="444592at2759"/>
<keyword evidence="7" id="KW-0456">Lyase</keyword>
<evidence type="ECO:0000256" key="2">
    <source>
        <dbReference type="ARBA" id="ARBA00009409"/>
    </source>
</evidence>
<evidence type="ECO:0000256" key="9">
    <source>
        <dbReference type="ARBA" id="ARBA00023295"/>
    </source>
</evidence>
<keyword evidence="4" id="KW-0378">Hydrolase</keyword>
<evidence type="ECO:0000259" key="11">
    <source>
        <dbReference type="PROSITE" id="PS51068"/>
    </source>
</evidence>
<dbReference type="FunFam" id="1.10.8.50:FF:000009">
    <property type="entry name" value="Formamidopyrimidine-DNA glycosylase"/>
    <property type="match status" value="1"/>
</dbReference>
<name>A0A8S1IW39_9CHLO</name>
<evidence type="ECO:0000256" key="5">
    <source>
        <dbReference type="ARBA" id="ARBA00023125"/>
    </source>
</evidence>
<keyword evidence="8" id="KW-0511">Multifunctional enzyme</keyword>
<dbReference type="Pfam" id="PF06831">
    <property type="entry name" value="H2TH"/>
    <property type="match status" value="1"/>
</dbReference>
<dbReference type="PROSITE" id="PS51068">
    <property type="entry name" value="FPG_CAT"/>
    <property type="match status" value="1"/>
</dbReference>
<dbReference type="GO" id="GO:0003684">
    <property type="term" value="F:damaged DNA binding"/>
    <property type="evidence" value="ECO:0007669"/>
    <property type="project" value="InterPro"/>
</dbReference>
<evidence type="ECO:0000313" key="12">
    <source>
        <dbReference type="EMBL" id="CAD7699159.1"/>
    </source>
</evidence>
<reference evidence="12" key="1">
    <citation type="submission" date="2020-12" db="EMBL/GenBank/DDBJ databases">
        <authorList>
            <person name="Iha C."/>
        </authorList>
    </citation>
    <scope>NUCLEOTIDE SEQUENCE</scope>
</reference>
<evidence type="ECO:0000256" key="4">
    <source>
        <dbReference type="ARBA" id="ARBA00022801"/>
    </source>
</evidence>
<dbReference type="Gene3D" id="3.20.190.10">
    <property type="entry name" value="MutM-like, N-terminal"/>
    <property type="match status" value="1"/>
</dbReference>
<dbReference type="PANTHER" id="PTHR22993">
    <property type="entry name" value="FORMAMIDOPYRIMIDINE-DNA GLYCOSYLASE"/>
    <property type="match status" value="1"/>
</dbReference>
<protein>
    <recommendedName>
        <fullName evidence="11">Formamidopyrimidine-DNA glycosylase catalytic domain-containing protein</fullName>
    </recommendedName>
</protein>
<evidence type="ECO:0000256" key="7">
    <source>
        <dbReference type="ARBA" id="ARBA00023239"/>
    </source>
</evidence>
<dbReference type="SMART" id="SM01232">
    <property type="entry name" value="H2TH"/>
    <property type="match status" value="1"/>
</dbReference>
<dbReference type="SMART" id="SM00898">
    <property type="entry name" value="Fapy_DNA_glyco"/>
    <property type="match status" value="1"/>
</dbReference>
<organism evidence="12 13">
    <name type="scientific">Ostreobium quekettii</name>
    <dbReference type="NCBI Taxonomy" id="121088"/>
    <lineage>
        <taxon>Eukaryota</taxon>
        <taxon>Viridiplantae</taxon>
        <taxon>Chlorophyta</taxon>
        <taxon>core chlorophytes</taxon>
        <taxon>Ulvophyceae</taxon>
        <taxon>TCBD clade</taxon>
        <taxon>Bryopsidales</taxon>
        <taxon>Ostreobineae</taxon>
        <taxon>Ostreobiaceae</taxon>
        <taxon>Ostreobium</taxon>
    </lineage>
</organism>
<evidence type="ECO:0000256" key="1">
    <source>
        <dbReference type="ARBA" id="ARBA00001668"/>
    </source>
</evidence>
<feature type="region of interest" description="Disordered" evidence="10">
    <location>
        <begin position="298"/>
        <end position="428"/>
    </location>
</feature>
<evidence type="ECO:0000256" key="3">
    <source>
        <dbReference type="ARBA" id="ARBA00022763"/>
    </source>
</evidence>
<dbReference type="GO" id="GO:0003906">
    <property type="term" value="F:DNA-(apurinic or apyrimidinic site) endonuclease activity"/>
    <property type="evidence" value="ECO:0007669"/>
    <property type="project" value="InterPro"/>
</dbReference>
<comment type="catalytic activity">
    <reaction evidence="1">
        <text>Hydrolysis of DNA containing ring-opened 7-methylguanine residues, releasing 2,6-diamino-4-hydroxy-5-(N-methyl)formamidopyrimidine.</text>
        <dbReference type="EC" id="3.2.2.23"/>
    </reaction>
</comment>
<dbReference type="InterPro" id="IPR010979">
    <property type="entry name" value="Ribosomal_uS13-like_H2TH"/>
</dbReference>
<comment type="caution">
    <text evidence="12">The sequence shown here is derived from an EMBL/GenBank/DDBJ whole genome shotgun (WGS) entry which is preliminary data.</text>
</comment>
<dbReference type="GO" id="GO:0005634">
    <property type="term" value="C:nucleus"/>
    <property type="evidence" value="ECO:0007669"/>
    <property type="project" value="TreeGrafter"/>
</dbReference>
<feature type="domain" description="Formamidopyrimidine-DNA glycosylase catalytic" evidence="11">
    <location>
        <begin position="24"/>
        <end position="148"/>
    </location>
</feature>
<dbReference type="InterPro" id="IPR035937">
    <property type="entry name" value="FPG_N"/>
</dbReference>
<dbReference type="InterPro" id="IPR015886">
    <property type="entry name" value="H2TH_FPG"/>
</dbReference>
<dbReference type="GO" id="GO:0008270">
    <property type="term" value="F:zinc ion binding"/>
    <property type="evidence" value="ECO:0007669"/>
    <property type="project" value="InterPro"/>
</dbReference>
<dbReference type="PANTHER" id="PTHR22993:SF9">
    <property type="entry name" value="FORMAMIDOPYRIMIDINE-DNA GLYCOSYLASE"/>
    <property type="match status" value="1"/>
</dbReference>
<gene>
    <name evidence="12" type="ORF">OSTQU699_LOCUS4518</name>
</gene>
<accession>A0A8S1IW39</accession>
<dbReference type="Pfam" id="PF01149">
    <property type="entry name" value="Fapy_DNA_glyco"/>
    <property type="match status" value="1"/>
</dbReference>
<keyword evidence="6" id="KW-0234">DNA repair</keyword>
<comment type="similarity">
    <text evidence="2">Belongs to the FPG family.</text>
</comment>
<keyword evidence="5" id="KW-0238">DNA-binding</keyword>
<evidence type="ECO:0000313" key="13">
    <source>
        <dbReference type="Proteomes" id="UP000708148"/>
    </source>
</evidence>
<dbReference type="AlphaFoldDB" id="A0A8S1IW39"/>
<evidence type="ECO:0000256" key="8">
    <source>
        <dbReference type="ARBA" id="ARBA00023268"/>
    </source>
</evidence>
<dbReference type="GO" id="GO:0016829">
    <property type="term" value="F:lyase activity"/>
    <property type="evidence" value="ECO:0007669"/>
    <property type="project" value="UniProtKB-KW"/>
</dbReference>
<keyword evidence="3" id="KW-0227">DNA damage</keyword>
<sequence length="428" mass="47160">MESIGTGHSQKPNSAWAQRFDDMPELPEVEAYRRLVEVHCLKKKISRVAGGDDNVVFTTPGAPVRERFLHRKIMSAKRLGKNLWLEMDVKGPQPLFHFGMTGAIVVNDVDLPTHWSGGSKEWPPRFMKLSLDFVDGTQMAFVDVRRFARMQLVDNPPNSSPLKELGFDPLLNHPSISEFTELLRQHSGKLKTLLLDQSFAAGIGNWVADDVLYNAQIHPEHQVNDLTVGQIAALHKSIGYVIRTAVEAGADSSKFPEDWLFHVRWGRGKKNQTLAKVKGHNVAFTKVNSRTTAFVPALQKLPPKVRSRSKSQTADGDAKITGAKGLKSASGAENKSQGKQGRGSMKEDVTSDYQSQKAAIQEANADGAGMNAPAALRRRGKVKADDKTSAVHKQGRGRKTARSMQGGSGDAEVHQPLKKRPTRKLRKS</sequence>
<dbReference type="InterPro" id="IPR012319">
    <property type="entry name" value="FPG_cat"/>
</dbReference>